<reference evidence="1 2" key="1">
    <citation type="journal article" date="2018" name="Int. J. Syst. Evol. Microbiol.">
        <title>Methylomusa anaerophila gen. nov., sp. nov., an anaerobic methanol-utilizing bacterium isolated from a microbial fuel cell.</title>
        <authorList>
            <person name="Amano N."/>
            <person name="Yamamuro A."/>
            <person name="Miyahara M."/>
            <person name="Kouzuma A."/>
            <person name="Abe T."/>
            <person name="Watanabe K."/>
        </authorList>
    </citation>
    <scope>NUCLEOTIDE SEQUENCE [LARGE SCALE GENOMIC DNA]</scope>
    <source>
        <strain evidence="1 2">MMFC1</strain>
    </source>
</reference>
<organism evidence="1 2">
    <name type="scientific">Methylomusa anaerophila</name>
    <dbReference type="NCBI Taxonomy" id="1930071"/>
    <lineage>
        <taxon>Bacteria</taxon>
        <taxon>Bacillati</taxon>
        <taxon>Bacillota</taxon>
        <taxon>Negativicutes</taxon>
        <taxon>Selenomonadales</taxon>
        <taxon>Sporomusaceae</taxon>
        <taxon>Methylomusa</taxon>
    </lineage>
</organism>
<dbReference type="Proteomes" id="UP000276437">
    <property type="component" value="Chromosome"/>
</dbReference>
<dbReference type="Pfam" id="PF09932">
    <property type="entry name" value="DUF2164"/>
    <property type="match status" value="1"/>
</dbReference>
<evidence type="ECO:0000313" key="1">
    <source>
        <dbReference type="EMBL" id="BBB91188.1"/>
    </source>
</evidence>
<accession>A0A348AJE0</accession>
<dbReference type="EMBL" id="AP018449">
    <property type="protein sequence ID" value="BBB91188.1"/>
    <property type="molecule type" value="Genomic_DNA"/>
</dbReference>
<dbReference type="RefSeq" id="WP_126308245.1">
    <property type="nucleotide sequence ID" value="NZ_AP018449.1"/>
</dbReference>
<keyword evidence="2" id="KW-1185">Reference proteome</keyword>
<dbReference type="InterPro" id="IPR018680">
    <property type="entry name" value="DUF2164"/>
</dbReference>
<evidence type="ECO:0008006" key="3">
    <source>
        <dbReference type="Google" id="ProtNLM"/>
    </source>
</evidence>
<dbReference type="AlphaFoldDB" id="A0A348AJE0"/>
<proteinExistence type="predicted"/>
<dbReference type="OrthoDB" id="573733at2"/>
<name>A0A348AJE0_9FIRM</name>
<protein>
    <recommendedName>
        <fullName evidence="3">DUF2164 domain-containing protein</fullName>
    </recommendedName>
</protein>
<gene>
    <name evidence="1" type="ORF">MAMMFC1_01859</name>
</gene>
<evidence type="ECO:0000313" key="2">
    <source>
        <dbReference type="Proteomes" id="UP000276437"/>
    </source>
</evidence>
<dbReference type="KEGG" id="mana:MAMMFC1_01859"/>
<sequence length="77" mass="9280">MSDIRLKNEERKIIVESIKEFYLKERDEEISDLSAGFLLDFIIERIGPYLYNQGIRDAHRFMNEKVEDLFGLEKRVR</sequence>